<organism evidence="6 7">
    <name type="scientific">Neorhizobium alkalisoli</name>
    <dbReference type="NCBI Taxonomy" id="528178"/>
    <lineage>
        <taxon>Bacteria</taxon>
        <taxon>Pseudomonadati</taxon>
        <taxon>Pseudomonadota</taxon>
        <taxon>Alphaproteobacteria</taxon>
        <taxon>Hyphomicrobiales</taxon>
        <taxon>Rhizobiaceae</taxon>
        <taxon>Rhizobium/Agrobacterium group</taxon>
        <taxon>Neorhizobium</taxon>
    </lineage>
</organism>
<evidence type="ECO:0000259" key="5">
    <source>
        <dbReference type="Pfam" id="PF01011"/>
    </source>
</evidence>
<dbReference type="InterPro" id="IPR017511">
    <property type="entry name" value="PQQ_mDH"/>
</dbReference>
<feature type="transmembrane region" description="Helical" evidence="4">
    <location>
        <begin position="66"/>
        <end position="89"/>
    </location>
</feature>
<name>A0A561Q7T2_9HYPH</name>
<dbReference type="RefSeq" id="WP_145643336.1">
    <property type="nucleotide sequence ID" value="NZ_VIWP01000015.1"/>
</dbReference>
<feature type="transmembrane region" description="Helical" evidence="4">
    <location>
        <begin position="95"/>
        <end position="114"/>
    </location>
</feature>
<comment type="similarity">
    <text evidence="2">Belongs to the bacterial PQQ dehydrogenase family.</text>
</comment>
<protein>
    <submittedName>
        <fullName evidence="6">Quinoprotein glucose dehydrogenase</fullName>
    </submittedName>
</protein>
<dbReference type="GO" id="GO:0008876">
    <property type="term" value="F:quinoprotein glucose dehydrogenase activity"/>
    <property type="evidence" value="ECO:0007669"/>
    <property type="project" value="TreeGrafter"/>
</dbReference>
<comment type="caution">
    <text evidence="6">The sequence shown here is derived from an EMBL/GenBank/DDBJ whole genome shotgun (WGS) entry which is preliminary data.</text>
</comment>
<dbReference type="GO" id="GO:0048038">
    <property type="term" value="F:quinone binding"/>
    <property type="evidence" value="ECO:0007669"/>
    <property type="project" value="InterPro"/>
</dbReference>
<gene>
    <name evidence="6" type="ORF">FHW37_11593</name>
</gene>
<dbReference type="Proteomes" id="UP000320653">
    <property type="component" value="Unassembled WGS sequence"/>
</dbReference>
<dbReference type="InterPro" id="IPR018391">
    <property type="entry name" value="PQQ_b-propeller_rpt"/>
</dbReference>
<keyword evidence="4" id="KW-0812">Transmembrane</keyword>
<dbReference type="OrthoDB" id="9794322at2"/>
<feature type="transmembrane region" description="Helical" evidence="4">
    <location>
        <begin position="121"/>
        <end position="140"/>
    </location>
</feature>
<accession>A0A561Q7T2</accession>
<evidence type="ECO:0000256" key="3">
    <source>
        <dbReference type="ARBA" id="ARBA00023002"/>
    </source>
</evidence>
<feature type="transmembrane region" description="Helical" evidence="4">
    <location>
        <begin position="42"/>
        <end position="59"/>
    </location>
</feature>
<keyword evidence="7" id="KW-1185">Reference proteome</keyword>
<dbReference type="GO" id="GO:0016020">
    <property type="term" value="C:membrane"/>
    <property type="evidence" value="ECO:0007669"/>
    <property type="project" value="InterPro"/>
</dbReference>
<comment type="cofactor">
    <cofactor evidence="1">
        <name>pyrroloquinoline quinone</name>
        <dbReference type="ChEBI" id="CHEBI:58442"/>
    </cofactor>
</comment>
<dbReference type="InterPro" id="IPR011047">
    <property type="entry name" value="Quinoprotein_ADH-like_sf"/>
</dbReference>
<dbReference type="Gene3D" id="2.140.10.10">
    <property type="entry name" value="Quinoprotein alcohol dehydrogenase-like superfamily"/>
    <property type="match status" value="1"/>
</dbReference>
<dbReference type="AlphaFoldDB" id="A0A561Q7T2"/>
<dbReference type="PANTHER" id="PTHR32303">
    <property type="entry name" value="QUINOPROTEIN ALCOHOL DEHYDROGENASE (CYTOCHROME C)"/>
    <property type="match status" value="1"/>
</dbReference>
<keyword evidence="4" id="KW-1133">Transmembrane helix</keyword>
<evidence type="ECO:0000313" key="7">
    <source>
        <dbReference type="Proteomes" id="UP000320653"/>
    </source>
</evidence>
<evidence type="ECO:0000313" key="6">
    <source>
        <dbReference type="EMBL" id="TWF46397.1"/>
    </source>
</evidence>
<dbReference type="CDD" id="cd10280">
    <property type="entry name" value="PQQ_mGDH"/>
    <property type="match status" value="1"/>
</dbReference>
<sequence length="778" mass="84019">MAELTSHKPFRWLVIALAVVLALFGAAFVAGGGYLITLGGSWYYLIAGIALLVSALLLLRGKASGLVLFLLIGLATAVWGVYEVGFAFWGLVPRLAPFVVIGILAALLLPAMAGKGAKLPGFGIAVILVAIVAYGAWGAFQPQGVLRPQAPVAARDGAKPSEQGTNWQYYGYSGAGTRFAPYNQITAANVSNLEVAWTFRTGEEPVKGSEFQNTPTQIGDNVYVCTPLNKVISLDATTGQEKWRFDPKSKSNTFWNRCRGVGYYESAAVPEGQQCHARIILTTIDAQMIALDANTGETCGQFGTNGAANLKAGLGDVPDTYYFPTSMPTVTNGLVIIGGWVRDGRETNEPSGVIRAYSSENGELVWAWDLGNPNITKLPPEGESYTRGTPNMWSTPAFDAKLGLIYLPIGNGTPDFWSAHRNEATNKYGASLVALDIATGRERWHFQFVHHDVWDYDTASQPALYDMADGTPVVVQTTKQGDIYVLDRRDGKPVKKVEERPVTQTHQEGDVISATQPFSVDMPHLGGEMLTEADMWGATPFDQLACRIAFKKLRYEGQYTPMIQGARTLIYPGFYGGMNWGSMAIDESRGLGIINDIRMPQLAELILREQATPEMSANMSHDAGVHPQAGTPFAALRGGFYSPLGVPCHMPPWGTLSAVDLESGKLVWQRPLGSVEDSVLPNGLKVPLGMQIGMPTLGGPLTTAGGLTFYAGTQDFYLRAIDTATGDEVWKGRMPIGAQATPMTYMGKDGSQYVLIAAGGARQSPQRGDYVVAYRLRK</sequence>
<dbReference type="Pfam" id="PF01011">
    <property type="entry name" value="PQQ"/>
    <property type="match status" value="1"/>
</dbReference>
<dbReference type="PANTHER" id="PTHR32303:SF4">
    <property type="entry name" value="QUINOPROTEIN GLUCOSE DEHYDROGENASE"/>
    <property type="match status" value="1"/>
</dbReference>
<proteinExistence type="inferred from homology"/>
<feature type="transmembrane region" description="Helical" evidence="4">
    <location>
        <begin position="12"/>
        <end position="36"/>
    </location>
</feature>
<evidence type="ECO:0000256" key="4">
    <source>
        <dbReference type="SAM" id="Phobius"/>
    </source>
</evidence>
<dbReference type="InterPro" id="IPR002372">
    <property type="entry name" value="PQQ_rpt_dom"/>
</dbReference>
<dbReference type="EMBL" id="VIWP01000015">
    <property type="protein sequence ID" value="TWF46397.1"/>
    <property type="molecule type" value="Genomic_DNA"/>
</dbReference>
<keyword evidence="4" id="KW-0472">Membrane</keyword>
<evidence type="ECO:0000256" key="1">
    <source>
        <dbReference type="ARBA" id="ARBA00001931"/>
    </source>
</evidence>
<dbReference type="SUPFAM" id="SSF50998">
    <property type="entry name" value="Quinoprotein alcohol dehydrogenase-like"/>
    <property type="match status" value="1"/>
</dbReference>
<keyword evidence="3" id="KW-0560">Oxidoreductase</keyword>
<reference evidence="6 7" key="1">
    <citation type="submission" date="2019-06" db="EMBL/GenBank/DDBJ databases">
        <title>Sorghum-associated microbial communities from plants grown in Nebraska, USA.</title>
        <authorList>
            <person name="Schachtman D."/>
        </authorList>
    </citation>
    <scope>NUCLEOTIDE SEQUENCE [LARGE SCALE GENOMIC DNA]</scope>
    <source>
        <strain evidence="6 7">1225</strain>
    </source>
</reference>
<evidence type="ECO:0000256" key="2">
    <source>
        <dbReference type="ARBA" id="ARBA00008156"/>
    </source>
</evidence>
<dbReference type="SMART" id="SM00564">
    <property type="entry name" value="PQQ"/>
    <property type="match status" value="6"/>
</dbReference>
<dbReference type="NCBIfam" id="TIGR03074">
    <property type="entry name" value="PQQ_membr_DH"/>
    <property type="match status" value="1"/>
</dbReference>
<feature type="domain" description="Pyrrolo-quinoline quinone repeat" evidence="5">
    <location>
        <begin position="167"/>
        <end position="754"/>
    </location>
</feature>